<evidence type="ECO:0000256" key="1">
    <source>
        <dbReference type="ARBA" id="ARBA00023015"/>
    </source>
</evidence>
<dbReference type="GO" id="GO:0003677">
    <property type="term" value="F:DNA binding"/>
    <property type="evidence" value="ECO:0007669"/>
    <property type="project" value="UniProtKB-KW"/>
</dbReference>
<name>A0A5C4VTE2_9ACTN</name>
<dbReference type="SMART" id="SM00346">
    <property type="entry name" value="HTH_ICLR"/>
    <property type="match status" value="1"/>
</dbReference>
<dbReference type="RefSeq" id="WP_139623631.1">
    <property type="nucleotide sequence ID" value="NZ_VDMP01000025.1"/>
</dbReference>
<keyword evidence="3" id="KW-0804">Transcription</keyword>
<dbReference type="InterPro" id="IPR050707">
    <property type="entry name" value="HTH_MetabolicPath_Reg"/>
</dbReference>
<dbReference type="GO" id="GO:0045892">
    <property type="term" value="P:negative regulation of DNA-templated transcription"/>
    <property type="evidence" value="ECO:0007669"/>
    <property type="project" value="TreeGrafter"/>
</dbReference>
<dbReference type="InterPro" id="IPR036390">
    <property type="entry name" value="WH_DNA-bd_sf"/>
</dbReference>
<dbReference type="PROSITE" id="PS51078">
    <property type="entry name" value="ICLR_ED"/>
    <property type="match status" value="1"/>
</dbReference>
<dbReference type="InterPro" id="IPR014757">
    <property type="entry name" value="Tscrpt_reg_IclR_C"/>
</dbReference>
<feature type="domain" description="HTH iclR-type" evidence="4">
    <location>
        <begin position="9"/>
        <end position="70"/>
    </location>
</feature>
<comment type="caution">
    <text evidence="6">The sequence shown here is derived from an EMBL/GenBank/DDBJ whole genome shotgun (WGS) entry which is preliminary data.</text>
</comment>
<sequence length="258" mass="27793">MTSAEESGPSVLERSFRILGAFDPSAKTLTLTALSQRAGVPKSSTLRLVRQLVELGALERTERGDYAIGLRMLEMAALAPRGHGLRATALPYMEDLHRVTRQHVLLAVREGTDAVLVERLSARDAGRVLHRVGGRLPLTTTGVGRVLLAHAPADVLDSLIGAPAPSWRAPDIQTPDELRVALAEIRHQGFAEVTSDRPEPEPVTSMAAAIRRGQEVIAALSVVAPTHTLQPRECRAAVMTVARAISRELTAGRESLPR</sequence>
<dbReference type="EMBL" id="VDMP01000025">
    <property type="protein sequence ID" value="TNM38519.1"/>
    <property type="molecule type" value="Genomic_DNA"/>
</dbReference>
<evidence type="ECO:0000313" key="7">
    <source>
        <dbReference type="Proteomes" id="UP000313231"/>
    </source>
</evidence>
<dbReference type="OrthoDB" id="4068713at2"/>
<feature type="domain" description="IclR-ED" evidence="5">
    <location>
        <begin position="71"/>
        <end position="251"/>
    </location>
</feature>
<reference evidence="6 7" key="1">
    <citation type="journal article" date="2016" name="Int. J. Syst. Evol. Microbiol.">
        <title>Nocardioides albidus sp. nov., an actinobacterium isolated from garden soil.</title>
        <authorList>
            <person name="Singh H."/>
            <person name="Du J."/>
            <person name="Trinh H."/>
            <person name="Won K."/>
            <person name="Yang J.E."/>
            <person name="Yin C."/>
            <person name="Kook M."/>
            <person name="Yi T.H."/>
        </authorList>
    </citation>
    <scope>NUCLEOTIDE SEQUENCE [LARGE SCALE GENOMIC DNA]</scope>
    <source>
        <strain evidence="6 7">CCTCC AB 2015297</strain>
    </source>
</reference>
<keyword evidence="2" id="KW-0238">DNA-binding</keyword>
<dbReference type="InterPro" id="IPR029016">
    <property type="entry name" value="GAF-like_dom_sf"/>
</dbReference>
<dbReference type="SUPFAM" id="SSF55781">
    <property type="entry name" value="GAF domain-like"/>
    <property type="match status" value="1"/>
</dbReference>
<protein>
    <submittedName>
        <fullName evidence="6">IclR family transcriptional regulator</fullName>
    </submittedName>
</protein>
<keyword evidence="7" id="KW-1185">Reference proteome</keyword>
<dbReference type="SUPFAM" id="SSF46785">
    <property type="entry name" value="Winged helix' DNA-binding domain"/>
    <property type="match status" value="1"/>
</dbReference>
<dbReference type="AlphaFoldDB" id="A0A5C4VTE2"/>
<dbReference type="Gene3D" id="1.10.10.10">
    <property type="entry name" value="Winged helix-like DNA-binding domain superfamily/Winged helix DNA-binding domain"/>
    <property type="match status" value="1"/>
</dbReference>
<dbReference type="Proteomes" id="UP000313231">
    <property type="component" value="Unassembled WGS sequence"/>
</dbReference>
<dbReference type="InterPro" id="IPR005471">
    <property type="entry name" value="Tscrpt_reg_IclR_N"/>
</dbReference>
<keyword evidence="1" id="KW-0805">Transcription regulation</keyword>
<dbReference type="PANTHER" id="PTHR30136:SF24">
    <property type="entry name" value="HTH-TYPE TRANSCRIPTIONAL REPRESSOR ALLR"/>
    <property type="match status" value="1"/>
</dbReference>
<organism evidence="6 7">
    <name type="scientific">Nocardioides albidus</name>
    <dbReference type="NCBI Taxonomy" id="1517589"/>
    <lineage>
        <taxon>Bacteria</taxon>
        <taxon>Bacillati</taxon>
        <taxon>Actinomycetota</taxon>
        <taxon>Actinomycetes</taxon>
        <taxon>Propionibacteriales</taxon>
        <taxon>Nocardioidaceae</taxon>
        <taxon>Nocardioides</taxon>
    </lineage>
</organism>
<dbReference type="InterPro" id="IPR036388">
    <property type="entry name" value="WH-like_DNA-bd_sf"/>
</dbReference>
<dbReference type="PROSITE" id="PS51077">
    <property type="entry name" value="HTH_ICLR"/>
    <property type="match status" value="1"/>
</dbReference>
<evidence type="ECO:0000259" key="5">
    <source>
        <dbReference type="PROSITE" id="PS51078"/>
    </source>
</evidence>
<accession>A0A5C4VTE2</accession>
<evidence type="ECO:0000256" key="3">
    <source>
        <dbReference type="ARBA" id="ARBA00023163"/>
    </source>
</evidence>
<evidence type="ECO:0000313" key="6">
    <source>
        <dbReference type="EMBL" id="TNM38519.1"/>
    </source>
</evidence>
<gene>
    <name evidence="6" type="ORF">FHP29_14870</name>
</gene>
<evidence type="ECO:0000256" key="2">
    <source>
        <dbReference type="ARBA" id="ARBA00023125"/>
    </source>
</evidence>
<evidence type="ECO:0000259" key="4">
    <source>
        <dbReference type="PROSITE" id="PS51077"/>
    </source>
</evidence>
<proteinExistence type="predicted"/>
<dbReference type="Pfam" id="PF01614">
    <property type="entry name" value="IclR_C"/>
    <property type="match status" value="1"/>
</dbReference>
<dbReference type="GO" id="GO:0003700">
    <property type="term" value="F:DNA-binding transcription factor activity"/>
    <property type="evidence" value="ECO:0007669"/>
    <property type="project" value="TreeGrafter"/>
</dbReference>
<dbReference type="Gene3D" id="3.30.450.40">
    <property type="match status" value="1"/>
</dbReference>
<dbReference type="Pfam" id="PF09339">
    <property type="entry name" value="HTH_IclR"/>
    <property type="match status" value="1"/>
</dbReference>
<dbReference type="PANTHER" id="PTHR30136">
    <property type="entry name" value="HELIX-TURN-HELIX TRANSCRIPTIONAL REGULATOR, ICLR FAMILY"/>
    <property type="match status" value="1"/>
</dbReference>